<evidence type="ECO:0000313" key="7">
    <source>
        <dbReference type="Proteomes" id="UP000053398"/>
    </source>
</evidence>
<evidence type="ECO:0000256" key="2">
    <source>
        <dbReference type="ARBA" id="ARBA00022797"/>
    </source>
</evidence>
<dbReference type="GO" id="GO:0097176">
    <property type="term" value="P:epoxide metabolic process"/>
    <property type="evidence" value="ECO:0007669"/>
    <property type="project" value="TreeGrafter"/>
</dbReference>
<dbReference type="PANTHER" id="PTHR21661">
    <property type="entry name" value="EPOXIDE HYDROLASE 1-RELATED"/>
    <property type="match status" value="1"/>
</dbReference>
<protein>
    <submittedName>
        <fullName evidence="6">Enterotoxin</fullName>
    </submittedName>
</protein>
<feature type="active site" description="Nucleophile" evidence="4">
    <location>
        <position position="168"/>
    </location>
</feature>
<evidence type="ECO:0000256" key="3">
    <source>
        <dbReference type="ARBA" id="ARBA00022801"/>
    </source>
</evidence>
<keyword evidence="2" id="KW-0058">Aromatic hydrocarbons catabolism</keyword>
<dbReference type="Proteomes" id="UP000053398">
    <property type="component" value="Unassembled WGS sequence"/>
</dbReference>
<dbReference type="InterPro" id="IPR029058">
    <property type="entry name" value="AB_hydrolase_fold"/>
</dbReference>
<dbReference type="PRINTS" id="PR00412">
    <property type="entry name" value="EPOXHYDRLASE"/>
</dbReference>
<evidence type="ECO:0000259" key="5">
    <source>
        <dbReference type="Pfam" id="PF06441"/>
    </source>
</evidence>
<dbReference type="AlphaFoldDB" id="A0A117Q9N1"/>
<evidence type="ECO:0000256" key="1">
    <source>
        <dbReference type="ARBA" id="ARBA00010088"/>
    </source>
</evidence>
<gene>
    <name evidence="6" type="ORF">AQJ11_40205</name>
</gene>
<dbReference type="GO" id="GO:0004301">
    <property type="term" value="F:epoxide hydrolase activity"/>
    <property type="evidence" value="ECO:0007669"/>
    <property type="project" value="TreeGrafter"/>
</dbReference>
<dbReference type="InterPro" id="IPR000639">
    <property type="entry name" value="Epox_hydrolase-like"/>
</dbReference>
<dbReference type="InterPro" id="IPR010497">
    <property type="entry name" value="Epoxide_hydro_N"/>
</dbReference>
<dbReference type="EMBL" id="LMWP01000057">
    <property type="protein sequence ID" value="KUN16319.1"/>
    <property type="molecule type" value="Genomic_DNA"/>
</dbReference>
<feature type="active site" description="Proton acceptor" evidence="4">
    <location>
        <position position="345"/>
    </location>
</feature>
<dbReference type="PIRSF" id="PIRSF001112">
    <property type="entry name" value="Epoxide_hydrolase"/>
    <property type="match status" value="1"/>
</dbReference>
<dbReference type="SUPFAM" id="SSF53474">
    <property type="entry name" value="alpha/beta-Hydrolases"/>
    <property type="match status" value="1"/>
</dbReference>
<reference evidence="6 7" key="1">
    <citation type="submission" date="2015-10" db="EMBL/GenBank/DDBJ databases">
        <title>Draft genome sequence of Streptomyces corchorusii DSM 40340, type strain for the species Streptomyces corchorusii.</title>
        <authorList>
            <person name="Ruckert C."/>
            <person name="Winkler A."/>
            <person name="Kalinowski J."/>
            <person name="Kampfer P."/>
            <person name="Glaeser S."/>
        </authorList>
    </citation>
    <scope>NUCLEOTIDE SEQUENCE [LARGE SCALE GENOMIC DNA]</scope>
    <source>
        <strain evidence="6 7">DSM 40340</strain>
    </source>
</reference>
<name>A0A117Q9N1_STRCK</name>
<sequence length="373" mass="40818">MISTGHAAPPVVEESVLEDLRARLRGYRRVDVPAGFGWARGVDGDRLADLISHWARSYDWREHEARIRALPWALAGLADTPVRAVHLRAARTDAVAVVLLHGWPDSVLRFEKVWPLLSDLHVIVPALPGFPFAAPVASRGMSSGDMAEAIANAMTELGYERYVVSAGDVGCDVAEALAAARPDRVTALHLTDVSQYRFLVDPPQDLSDAERAYIRRGHHWQAAEGGYMHEQATKPHTLAVALGDSPAGLAAWILEKLRAWTDCGGDVEAVFNRDELLTWITAYWVSGAIGTSFTPYAESAAKPSGRIDVPTAFTIFPKDLVNAPREFAARFFDVRSWTEEAAGGHFAAWERPSEYAIGIRTAVDLARQRCGTS</sequence>
<feature type="domain" description="Epoxide hydrolase N-terminal" evidence="5">
    <location>
        <begin position="12"/>
        <end position="110"/>
    </location>
</feature>
<organism evidence="6 7">
    <name type="scientific">Streptomyces corchorusii</name>
    <name type="common">Streptomyces chibaensis</name>
    <dbReference type="NCBI Taxonomy" id="1903"/>
    <lineage>
        <taxon>Bacteria</taxon>
        <taxon>Bacillati</taxon>
        <taxon>Actinomycetota</taxon>
        <taxon>Actinomycetes</taxon>
        <taxon>Kitasatosporales</taxon>
        <taxon>Streptomycetaceae</taxon>
        <taxon>Streptomyces</taxon>
    </lineage>
</organism>
<evidence type="ECO:0000256" key="4">
    <source>
        <dbReference type="PIRSR" id="PIRSR001112-1"/>
    </source>
</evidence>
<dbReference type="Gene3D" id="3.40.50.1820">
    <property type="entry name" value="alpha/beta hydrolase"/>
    <property type="match status" value="1"/>
</dbReference>
<comment type="caution">
    <text evidence="6">The sequence shown here is derived from an EMBL/GenBank/DDBJ whole genome shotgun (WGS) entry which is preliminary data.</text>
</comment>
<feature type="active site" description="Proton donor" evidence="4">
    <location>
        <position position="296"/>
    </location>
</feature>
<dbReference type="RefSeq" id="WP_059266703.1">
    <property type="nucleotide sequence ID" value="NZ_KQ948374.1"/>
</dbReference>
<dbReference type="PANTHER" id="PTHR21661:SF35">
    <property type="entry name" value="EPOXIDE HYDROLASE"/>
    <property type="match status" value="1"/>
</dbReference>
<evidence type="ECO:0000313" key="6">
    <source>
        <dbReference type="EMBL" id="KUN16319.1"/>
    </source>
</evidence>
<dbReference type="Pfam" id="PF06441">
    <property type="entry name" value="EHN"/>
    <property type="match status" value="1"/>
</dbReference>
<comment type="similarity">
    <text evidence="1">Belongs to the peptidase S33 family.</text>
</comment>
<keyword evidence="7" id="KW-1185">Reference proteome</keyword>
<accession>A0A117Q9N1</accession>
<keyword evidence="3" id="KW-0378">Hydrolase</keyword>
<dbReference type="InterPro" id="IPR016292">
    <property type="entry name" value="Epoxide_hydrolase"/>
</dbReference>
<proteinExistence type="inferred from homology"/>